<name>A0A183URM0_TOXCA</name>
<evidence type="ECO:0000259" key="3">
    <source>
        <dbReference type="PROSITE" id="PS51733"/>
    </source>
</evidence>
<dbReference type="InterPro" id="IPR045864">
    <property type="entry name" value="aa-tRNA-synth_II/BPL/LPL"/>
</dbReference>
<evidence type="ECO:0000313" key="4">
    <source>
        <dbReference type="EMBL" id="VDM42461.1"/>
    </source>
</evidence>
<dbReference type="EMBL" id="UYWY01020752">
    <property type="protein sequence ID" value="VDM42461.1"/>
    <property type="molecule type" value="Genomic_DNA"/>
</dbReference>
<dbReference type="Pfam" id="PF03099">
    <property type="entry name" value="BPL_LplA_LipB"/>
    <property type="match status" value="1"/>
</dbReference>
<evidence type="ECO:0000256" key="2">
    <source>
        <dbReference type="ARBA" id="ARBA00022598"/>
    </source>
</evidence>
<feature type="domain" description="BPL/LPL catalytic" evidence="3">
    <location>
        <begin position="368"/>
        <end position="554"/>
    </location>
</feature>
<dbReference type="AlphaFoldDB" id="A0A183URM0"/>
<evidence type="ECO:0000256" key="1">
    <source>
        <dbReference type="ARBA" id="ARBA00009934"/>
    </source>
</evidence>
<comment type="similarity">
    <text evidence="1">Belongs to the biotin--protein ligase family.</text>
</comment>
<dbReference type="PANTHER" id="PTHR12835">
    <property type="entry name" value="BIOTIN PROTEIN LIGASE"/>
    <property type="match status" value="1"/>
</dbReference>
<keyword evidence="2" id="KW-0436">Ligase</keyword>
<dbReference type="Gene3D" id="3.30.930.10">
    <property type="entry name" value="Bira Bifunctional Protein, Domain 2"/>
    <property type="match status" value="1"/>
</dbReference>
<dbReference type="PROSITE" id="PS51733">
    <property type="entry name" value="BPL_LPL_CATALYTIC"/>
    <property type="match status" value="1"/>
</dbReference>
<dbReference type="Proteomes" id="UP000050794">
    <property type="component" value="Unassembled WGS sequence"/>
</dbReference>
<dbReference type="GO" id="GO:0005737">
    <property type="term" value="C:cytoplasm"/>
    <property type="evidence" value="ECO:0007669"/>
    <property type="project" value="TreeGrafter"/>
</dbReference>
<evidence type="ECO:0000313" key="6">
    <source>
        <dbReference type="WBParaSite" id="TCNE_0001114001-mRNA-1"/>
    </source>
</evidence>
<accession>A0A183URM0</accession>
<reference evidence="6" key="1">
    <citation type="submission" date="2016-06" db="UniProtKB">
        <authorList>
            <consortium name="WormBaseParasite"/>
        </authorList>
    </citation>
    <scope>IDENTIFICATION</scope>
</reference>
<evidence type="ECO:0000313" key="5">
    <source>
        <dbReference type="Proteomes" id="UP000050794"/>
    </source>
</evidence>
<dbReference type="SUPFAM" id="SSF55681">
    <property type="entry name" value="Class II aaRS and biotin synthetases"/>
    <property type="match status" value="1"/>
</dbReference>
<dbReference type="WBParaSite" id="TCNE_0001114001-mRNA-1">
    <property type="protein sequence ID" value="TCNE_0001114001-mRNA-1"/>
    <property type="gene ID" value="TCNE_0001114001"/>
</dbReference>
<dbReference type="CDD" id="cd16442">
    <property type="entry name" value="BPL"/>
    <property type="match status" value="1"/>
</dbReference>
<organism evidence="5 6">
    <name type="scientific">Toxocara canis</name>
    <name type="common">Canine roundworm</name>
    <dbReference type="NCBI Taxonomy" id="6265"/>
    <lineage>
        <taxon>Eukaryota</taxon>
        <taxon>Metazoa</taxon>
        <taxon>Ecdysozoa</taxon>
        <taxon>Nematoda</taxon>
        <taxon>Chromadorea</taxon>
        <taxon>Rhabditida</taxon>
        <taxon>Spirurina</taxon>
        <taxon>Ascaridomorpha</taxon>
        <taxon>Ascaridoidea</taxon>
        <taxon>Toxocaridae</taxon>
        <taxon>Toxocara</taxon>
    </lineage>
</organism>
<gene>
    <name evidence="4" type="ORF">TCNE_LOCUS11140</name>
</gene>
<keyword evidence="5" id="KW-1185">Reference proteome</keyword>
<protein>
    <submittedName>
        <fullName evidence="6">BPL/LPL catalytic domain-containing protein</fullName>
    </submittedName>
</protein>
<dbReference type="PANTHER" id="PTHR12835:SF5">
    <property type="entry name" value="BIOTIN--PROTEIN LIGASE"/>
    <property type="match status" value="1"/>
</dbReference>
<reference evidence="4 5" key="2">
    <citation type="submission" date="2018-11" db="EMBL/GenBank/DDBJ databases">
        <authorList>
            <consortium name="Pathogen Informatics"/>
        </authorList>
    </citation>
    <scope>NUCLEOTIDE SEQUENCE [LARGE SCALE GENOMIC DNA]</scope>
</reference>
<dbReference type="InterPro" id="IPR004408">
    <property type="entry name" value="Biotin_CoA_COase_ligase"/>
</dbReference>
<dbReference type="GO" id="GO:0004077">
    <property type="term" value="F:biotin--[biotin carboxyl-carrier protein] ligase activity"/>
    <property type="evidence" value="ECO:0007669"/>
    <property type="project" value="InterPro"/>
</dbReference>
<sequence>MGNEVPYNKVEASPLYGIRRRSLSPMAFQQSTVSLNKSSMFSAESFRRQSVTPTRRRFHSVESTDKAYAKPPTILVYTGDNDELFDQIAASLSMMLSSDTYAVFHLSQEALREHPWINREAACLLIADTKTLDDKSWTRLQHYFNSSGKMLFVCQNSLLSSLSSCSSSRKSAKMLKMAFGERQSSTLGKDFETFLKKTLKMIAKHKRVNETFHAKDLIGGYKFSVVINKNEDTPLLLYMENAAQQASALFSDATCEQLLMGGARMISDALARLSIPTIENIQIPRASRGYLICENDRLPWNMQGMYFNENFGGFPKVLIRQVKKHGDLPEPSEQLFPVEFRTRADGLPDFDHKTYFRVLETERIGKALFYVPVCESTQNIARSLAVGMPDEPVVVVARQQTKGRGRSGNQWLSPPGCAMFSFNFAIPPGTTLSKNIGFIQHILCVAMIDGICSLHDLKDFPLRIKWPNDIYYGRKFKMGGLLVNASTNDDSTVCTLDFALRFGMGLGAGMNVANSKPTVCVNDMLPIDSGVEITVEEFIANTLNKFERRLSLSVPTLLSDYVDIFQTGGRSAFLKYYYDFWLHSREEVTLANTNEKAVVRGLDEHGFLEVRSRKSGHVIAVHPDGNTFDLMKGLISLKL</sequence>
<proteinExistence type="inferred from homology"/>
<dbReference type="InterPro" id="IPR004143">
    <property type="entry name" value="BPL_LPL_catalytic"/>
</dbReference>